<dbReference type="PANTHER" id="PTHR15323">
    <property type="entry name" value="D123 PROTEIN"/>
    <property type="match status" value="1"/>
</dbReference>
<dbReference type="PANTHER" id="PTHR15323:SF6">
    <property type="entry name" value="CELL DIVISION CYCLE PROTEIN 123 HOMOLOG"/>
    <property type="match status" value="1"/>
</dbReference>
<protein>
    <submittedName>
        <fullName evidence="3">D123-domain-containing protein</fullName>
    </submittedName>
</protein>
<dbReference type="EMBL" id="ML119134">
    <property type="protein sequence ID" value="RPB11590.1"/>
    <property type="molecule type" value="Genomic_DNA"/>
</dbReference>
<evidence type="ECO:0000313" key="3">
    <source>
        <dbReference type="EMBL" id="RPB11590.1"/>
    </source>
</evidence>
<sequence>MAHSTTTDTLEAPKSLLDIFPPVRKSHIMNCAFATWHPIYRPITPKARTIPLTPEFMSYLREDGIVLPDDEDQITTLSDSDTESDDETEDDEGDGETPPQRVLNPTERFPELHQKIKTTMRELGGSVAPKLNWSAPKDAAFMTATNTLECRTPGEVYLLLKSSDFVTHDLEHAFRDCTDDPYSDDADEDSITAASADLSITTTTATTTTTTTTTATTTDSPRPAKLTQETIPYHLILRKWFAINPSLEFRVFVSSRRILAITQRDLNHYDFLPALRPSFIAAITAFFTEHLAPTFPDPDFVFDVYLPHATPLRVWLIDINPFAPRTDAILFSWVELLRLRNGDEGQEREVEMRLVGRDDPEAYQFASQQYSASKLPRDVVEVGLEGEEAVWEFARSGNGSGNGGGGGSGGGGGGGGDGRKGTWSESG</sequence>
<evidence type="ECO:0000256" key="1">
    <source>
        <dbReference type="ARBA" id="ARBA00011047"/>
    </source>
</evidence>
<dbReference type="AlphaFoldDB" id="A0A3N4KM70"/>
<accession>A0A3N4KM70</accession>
<dbReference type="Proteomes" id="UP000277580">
    <property type="component" value="Unassembled WGS sequence"/>
</dbReference>
<dbReference type="Pfam" id="PF07065">
    <property type="entry name" value="D123"/>
    <property type="match status" value="1"/>
</dbReference>
<feature type="region of interest" description="Disordered" evidence="2">
    <location>
        <begin position="394"/>
        <end position="427"/>
    </location>
</feature>
<gene>
    <name evidence="3" type="ORF">P167DRAFT_559150</name>
</gene>
<dbReference type="InterPro" id="IPR009772">
    <property type="entry name" value="CDC123"/>
</dbReference>
<dbReference type="STRING" id="1392247.A0A3N4KM70"/>
<organism evidence="3 4">
    <name type="scientific">Morchella conica CCBAS932</name>
    <dbReference type="NCBI Taxonomy" id="1392247"/>
    <lineage>
        <taxon>Eukaryota</taxon>
        <taxon>Fungi</taxon>
        <taxon>Dikarya</taxon>
        <taxon>Ascomycota</taxon>
        <taxon>Pezizomycotina</taxon>
        <taxon>Pezizomycetes</taxon>
        <taxon>Pezizales</taxon>
        <taxon>Morchellaceae</taxon>
        <taxon>Morchella</taxon>
    </lineage>
</organism>
<reference evidence="3 4" key="1">
    <citation type="journal article" date="2018" name="Nat. Ecol. Evol.">
        <title>Pezizomycetes genomes reveal the molecular basis of ectomycorrhizal truffle lifestyle.</title>
        <authorList>
            <person name="Murat C."/>
            <person name="Payen T."/>
            <person name="Noel B."/>
            <person name="Kuo A."/>
            <person name="Morin E."/>
            <person name="Chen J."/>
            <person name="Kohler A."/>
            <person name="Krizsan K."/>
            <person name="Balestrini R."/>
            <person name="Da Silva C."/>
            <person name="Montanini B."/>
            <person name="Hainaut M."/>
            <person name="Levati E."/>
            <person name="Barry K.W."/>
            <person name="Belfiori B."/>
            <person name="Cichocki N."/>
            <person name="Clum A."/>
            <person name="Dockter R.B."/>
            <person name="Fauchery L."/>
            <person name="Guy J."/>
            <person name="Iotti M."/>
            <person name="Le Tacon F."/>
            <person name="Lindquist E.A."/>
            <person name="Lipzen A."/>
            <person name="Malagnac F."/>
            <person name="Mello A."/>
            <person name="Molinier V."/>
            <person name="Miyauchi S."/>
            <person name="Poulain J."/>
            <person name="Riccioni C."/>
            <person name="Rubini A."/>
            <person name="Sitrit Y."/>
            <person name="Splivallo R."/>
            <person name="Traeger S."/>
            <person name="Wang M."/>
            <person name="Zifcakova L."/>
            <person name="Wipf D."/>
            <person name="Zambonelli A."/>
            <person name="Paolocci F."/>
            <person name="Nowrousian M."/>
            <person name="Ottonello S."/>
            <person name="Baldrian P."/>
            <person name="Spatafora J.W."/>
            <person name="Henrissat B."/>
            <person name="Nagy L.G."/>
            <person name="Aury J.M."/>
            <person name="Wincker P."/>
            <person name="Grigoriev I.V."/>
            <person name="Bonfante P."/>
            <person name="Martin F.M."/>
        </authorList>
    </citation>
    <scope>NUCLEOTIDE SEQUENCE [LARGE SCALE GENOMIC DNA]</scope>
    <source>
        <strain evidence="3 4">CCBAS932</strain>
    </source>
</reference>
<feature type="compositionally biased region" description="Gly residues" evidence="2">
    <location>
        <begin position="398"/>
        <end position="416"/>
    </location>
</feature>
<name>A0A3N4KM70_9PEZI</name>
<evidence type="ECO:0000256" key="2">
    <source>
        <dbReference type="SAM" id="MobiDB-lite"/>
    </source>
</evidence>
<comment type="similarity">
    <text evidence="1">Belongs to the CDC123 family.</text>
</comment>
<feature type="compositionally biased region" description="Basic and acidic residues" evidence="2">
    <location>
        <begin position="417"/>
        <end position="427"/>
    </location>
</feature>
<evidence type="ECO:0000313" key="4">
    <source>
        <dbReference type="Proteomes" id="UP000277580"/>
    </source>
</evidence>
<proteinExistence type="inferred from homology"/>
<dbReference type="GO" id="GO:0005737">
    <property type="term" value="C:cytoplasm"/>
    <property type="evidence" value="ECO:0007669"/>
    <property type="project" value="TreeGrafter"/>
</dbReference>
<dbReference type="InParanoid" id="A0A3N4KM70"/>
<keyword evidence="4" id="KW-1185">Reference proteome</keyword>
<dbReference type="OrthoDB" id="360540at2759"/>
<feature type="region of interest" description="Disordered" evidence="2">
    <location>
        <begin position="68"/>
        <end position="108"/>
    </location>
</feature>
<dbReference type="FunCoup" id="A0A3N4KM70">
    <property type="interactions" value="740"/>
</dbReference>
<feature type="compositionally biased region" description="Acidic residues" evidence="2">
    <location>
        <begin position="80"/>
        <end position="95"/>
    </location>
</feature>